<dbReference type="Proteomes" id="UP000483035">
    <property type="component" value="Unassembled WGS sequence"/>
</dbReference>
<comment type="caution">
    <text evidence="2">The sequence shown here is derived from an EMBL/GenBank/DDBJ whole genome shotgun (WGS) entry which is preliminary data.</text>
</comment>
<evidence type="ECO:0000313" key="2">
    <source>
        <dbReference type="EMBL" id="NEI70030.1"/>
    </source>
</evidence>
<feature type="compositionally biased region" description="Basic and acidic residues" evidence="1">
    <location>
        <begin position="205"/>
        <end position="237"/>
    </location>
</feature>
<dbReference type="RefSeq" id="WP_163986456.1">
    <property type="nucleotide sequence ID" value="NZ_WUEY01000004.1"/>
</dbReference>
<gene>
    <name evidence="2" type="ORF">GR212_10650</name>
</gene>
<reference evidence="2 3" key="1">
    <citation type="submission" date="2019-12" db="EMBL/GenBank/DDBJ databases">
        <title>Rhizobium genotypes associated with high levels of biological nitrogen fixation by grain legumes in a temperate-maritime cropping system.</title>
        <authorList>
            <person name="Maluk M."/>
            <person name="Francesc Ferrando Molina F."/>
            <person name="Lopez Del Egido L."/>
            <person name="Lafos M."/>
            <person name="Langarica-Fuentes A."/>
            <person name="Gebre Yohannes G."/>
            <person name="Young M.W."/>
            <person name="Martin P."/>
            <person name="Gantlett R."/>
            <person name="Kenicer G."/>
            <person name="Hawes C."/>
            <person name="Begg G.S."/>
            <person name="Quilliam R.S."/>
            <person name="Squire G.R."/>
            <person name="Poole P.S."/>
            <person name="Young P.W."/>
            <person name="Iannetta P.M."/>
            <person name="James E.K."/>
        </authorList>
    </citation>
    <scope>NUCLEOTIDE SEQUENCE [LARGE SCALE GENOMIC DNA]</scope>
    <source>
        <strain evidence="2 3">JHI1118</strain>
    </source>
</reference>
<dbReference type="AlphaFoldDB" id="A0A6L9U795"/>
<protein>
    <submittedName>
        <fullName evidence="2">Uncharacterized protein</fullName>
    </submittedName>
</protein>
<dbReference type="Gene3D" id="1.10.287.1490">
    <property type="match status" value="1"/>
</dbReference>
<proteinExistence type="predicted"/>
<accession>A0A6L9U795</accession>
<organism evidence="2 3">
    <name type="scientific">Rhizobium lusitanum</name>
    <dbReference type="NCBI Taxonomy" id="293958"/>
    <lineage>
        <taxon>Bacteria</taxon>
        <taxon>Pseudomonadati</taxon>
        <taxon>Pseudomonadota</taxon>
        <taxon>Alphaproteobacteria</taxon>
        <taxon>Hyphomicrobiales</taxon>
        <taxon>Rhizobiaceae</taxon>
        <taxon>Rhizobium/Agrobacterium group</taxon>
        <taxon>Rhizobium</taxon>
    </lineage>
</organism>
<evidence type="ECO:0000256" key="1">
    <source>
        <dbReference type="SAM" id="MobiDB-lite"/>
    </source>
</evidence>
<feature type="region of interest" description="Disordered" evidence="1">
    <location>
        <begin position="198"/>
        <end position="237"/>
    </location>
</feature>
<dbReference type="EMBL" id="WUEY01000004">
    <property type="protein sequence ID" value="NEI70030.1"/>
    <property type="molecule type" value="Genomic_DNA"/>
</dbReference>
<evidence type="ECO:0000313" key="3">
    <source>
        <dbReference type="Proteomes" id="UP000483035"/>
    </source>
</evidence>
<sequence>MIQYALLFGLGFLTAALLVFLIAPAIHRRIVWFTEKRMRATMPLSPQEVRAQKDMARALFAAENARTERALTQERDKTVALQIHNGKLQQEASRLSAGGAELQTRIDDLEVEAGELRSRLRQEESYISQLKSSIHTAEQASAEKEADIDGLRKRMTKMGADADNLKIDLATRETEIESLKLRINTLRDERDTLRQDLSAVSQRAADAEQSLRQESDKSKRLEERLDREIAGNADKETAIERHAQDVIRLRERLEAAVRESREAGKALRAAGLASPKKPAKMPKLSAASMIAGTADEQAQMTEQPQTAEPERTVEDEIAQMTEEVRNRAAALSDRLLKARSPAHDNAMREEIAKIAANMVALTALKEGDSSPIFDLLPKDRDPLDPGARASLADRVAAMLQKHP</sequence>
<name>A0A6L9U795_9HYPH</name>